<gene>
    <name evidence="2" type="ORF">AREALGSMS7_04055</name>
</gene>
<dbReference type="Pfam" id="PF20532">
    <property type="entry name" value="DUF6747"/>
    <property type="match status" value="1"/>
</dbReference>
<reference evidence="2 3" key="1">
    <citation type="submission" date="2017-07" db="EMBL/GenBank/DDBJ databases">
        <title>Genome Sequence of Arenibacter algicola Strain SMS7 Isolated from a culture of the Diatom Skeletonema marinoi.</title>
        <authorList>
            <person name="Topel M."/>
            <person name="Pinder M.I.M."/>
            <person name="Johansson O.N."/>
            <person name="Kourtchenko O."/>
            <person name="Godhe A."/>
            <person name="Clarke A.K."/>
        </authorList>
    </citation>
    <scope>NUCLEOTIDE SEQUENCE [LARGE SCALE GENOMIC DNA]</scope>
    <source>
        <strain evidence="2 3">SMS7</strain>
    </source>
</reference>
<protein>
    <submittedName>
        <fullName evidence="2">Uncharacterized protein</fullName>
    </submittedName>
</protein>
<dbReference type="Proteomes" id="UP000204551">
    <property type="component" value="Chromosome"/>
</dbReference>
<evidence type="ECO:0000313" key="2">
    <source>
        <dbReference type="EMBL" id="ASO07461.1"/>
    </source>
</evidence>
<keyword evidence="1" id="KW-0812">Transmembrane</keyword>
<dbReference type="AlphaFoldDB" id="A0A221V2V4"/>
<dbReference type="KEGG" id="aalg:AREALGSMS7_04055"/>
<keyword evidence="1" id="KW-0472">Membrane</keyword>
<evidence type="ECO:0000313" key="3">
    <source>
        <dbReference type="Proteomes" id="UP000204551"/>
    </source>
</evidence>
<evidence type="ECO:0000256" key="1">
    <source>
        <dbReference type="SAM" id="Phobius"/>
    </source>
</evidence>
<feature type="transmembrane region" description="Helical" evidence="1">
    <location>
        <begin position="29"/>
        <end position="50"/>
    </location>
</feature>
<organism evidence="2 3">
    <name type="scientific">Arenibacter algicola</name>
    <dbReference type="NCBI Taxonomy" id="616991"/>
    <lineage>
        <taxon>Bacteria</taxon>
        <taxon>Pseudomonadati</taxon>
        <taxon>Bacteroidota</taxon>
        <taxon>Flavobacteriia</taxon>
        <taxon>Flavobacteriales</taxon>
        <taxon>Flavobacteriaceae</taxon>
        <taxon>Arenibacter</taxon>
    </lineage>
</organism>
<keyword evidence="1" id="KW-1133">Transmembrane helix</keyword>
<dbReference type="RefSeq" id="WP_157730930.1">
    <property type="nucleotide sequence ID" value="NZ_CP022515.1"/>
</dbReference>
<dbReference type="EMBL" id="CP022515">
    <property type="protein sequence ID" value="ASO07461.1"/>
    <property type="molecule type" value="Genomic_DNA"/>
</dbReference>
<sequence length="56" mass="6738">MEKSLLIRKVYTEAFKNFGNQLLKNGFKIYFWTCMALFTVVVYAFVYRLINGFVWD</sequence>
<name>A0A221V2V4_9FLAO</name>
<accession>A0A221V2V4</accession>
<dbReference type="InterPro" id="IPR046635">
    <property type="entry name" value="DUF6747"/>
</dbReference>
<proteinExistence type="predicted"/>